<dbReference type="Pfam" id="PF17948">
    <property type="entry name" value="DnaT"/>
    <property type="match status" value="1"/>
</dbReference>
<dbReference type="InterPro" id="IPR036390">
    <property type="entry name" value="WH_DNA-bd_sf"/>
</dbReference>
<dbReference type="AlphaFoldDB" id="A0A3M3FKP1"/>
<feature type="domain" description="DnaT DNA-binding" evidence="2">
    <location>
        <begin position="174"/>
        <end position="240"/>
    </location>
</feature>
<dbReference type="Gene3D" id="1.10.10.10">
    <property type="entry name" value="Winged helix-like DNA-binding domain superfamily/Winged helix DNA-binding domain"/>
    <property type="match status" value="1"/>
</dbReference>
<name>A0A3M3FKP1_PSESG</name>
<dbReference type="Proteomes" id="UP000279057">
    <property type="component" value="Unassembled WGS sequence"/>
</dbReference>
<sequence length="263" mass="28501">MSVQAMTWAMTLPIQSLKDSSARHVLLCLANYAGTSGTGAFPAASTLARETGLSERTVRYKLDDLESQGWIKRGNQAIAAVHITRHDRRPVVYDLQLLRGADIAPRTDRGADGATGCNAEQNGVQPGTERGAAAAPDTLLNHHLTEQQQPREISDVIADQDKQALESTDDRQRFAMFADWAPDSRYLIAQAQVAGVKPTDIPDAVIKGFMGWFVAKPNTVDTAAGWCHRLVVWFVKERANGTLPAPDEEPTATGGWASKGVIL</sequence>
<proteinExistence type="predicted"/>
<dbReference type="InterPro" id="IPR036388">
    <property type="entry name" value="WH-like_DNA-bd_sf"/>
</dbReference>
<evidence type="ECO:0000313" key="3">
    <source>
        <dbReference type="EMBL" id="RMM62461.1"/>
    </source>
</evidence>
<dbReference type="EMBL" id="RBOM01000198">
    <property type="protein sequence ID" value="RMM62461.1"/>
    <property type="molecule type" value="Genomic_DNA"/>
</dbReference>
<comment type="caution">
    <text evidence="3">The sequence shown here is derived from an EMBL/GenBank/DDBJ whole genome shotgun (WGS) entry which is preliminary data.</text>
</comment>
<dbReference type="InterPro" id="IPR040480">
    <property type="entry name" value="DnaT_DNA_bind"/>
</dbReference>
<dbReference type="Pfam" id="PF13730">
    <property type="entry name" value="HTH_36"/>
    <property type="match status" value="1"/>
</dbReference>
<evidence type="ECO:0000256" key="1">
    <source>
        <dbReference type="SAM" id="MobiDB-lite"/>
    </source>
</evidence>
<evidence type="ECO:0000259" key="2">
    <source>
        <dbReference type="Pfam" id="PF17948"/>
    </source>
</evidence>
<feature type="region of interest" description="Disordered" evidence="1">
    <location>
        <begin position="105"/>
        <end position="131"/>
    </location>
</feature>
<reference evidence="3 4" key="1">
    <citation type="submission" date="2018-08" db="EMBL/GenBank/DDBJ databases">
        <title>Recombination of ecologically and evolutionarily significant loci maintains genetic cohesion in the Pseudomonas syringae species complex.</title>
        <authorList>
            <person name="Dillon M."/>
            <person name="Thakur S."/>
            <person name="Almeida R.N.D."/>
            <person name="Weir B.S."/>
            <person name="Guttman D.S."/>
        </authorList>
    </citation>
    <scope>NUCLEOTIDE SEQUENCE [LARGE SCALE GENOMIC DNA]</scope>
    <source>
        <strain evidence="3 4">ICMP 4332</strain>
    </source>
</reference>
<dbReference type="Gene3D" id="1.10.8.1180">
    <property type="match status" value="1"/>
</dbReference>
<organism evidence="3 4">
    <name type="scientific">Pseudomonas savastanoi pv. glycinea</name>
    <name type="common">Pseudomonas syringae pv. glycinea</name>
    <dbReference type="NCBI Taxonomy" id="318"/>
    <lineage>
        <taxon>Bacteria</taxon>
        <taxon>Pseudomonadati</taxon>
        <taxon>Pseudomonadota</taxon>
        <taxon>Gammaproteobacteria</taxon>
        <taxon>Pseudomonadales</taxon>
        <taxon>Pseudomonadaceae</taxon>
        <taxon>Pseudomonas</taxon>
    </lineage>
</organism>
<evidence type="ECO:0000313" key="4">
    <source>
        <dbReference type="Proteomes" id="UP000279057"/>
    </source>
</evidence>
<gene>
    <name evidence="3" type="ORF">ALQ74_100660</name>
</gene>
<protein>
    <submittedName>
        <fullName evidence="3">Prophage PssSM-03, Orf42</fullName>
    </submittedName>
</protein>
<dbReference type="SUPFAM" id="SSF46785">
    <property type="entry name" value="Winged helix' DNA-binding domain"/>
    <property type="match status" value="1"/>
</dbReference>
<accession>A0A3M3FKP1</accession>